<reference evidence="2" key="2">
    <citation type="submission" date="2025-08" db="UniProtKB">
        <authorList>
            <consortium name="Ensembl"/>
        </authorList>
    </citation>
    <scope>IDENTIFICATION</scope>
</reference>
<dbReference type="InterPro" id="IPR028192">
    <property type="entry name" value="BMF"/>
</dbReference>
<proteinExistence type="predicted"/>
<dbReference type="GO" id="GO:0010507">
    <property type="term" value="P:negative regulation of autophagy"/>
    <property type="evidence" value="ECO:0007669"/>
    <property type="project" value="TreeGrafter"/>
</dbReference>
<feature type="compositionally biased region" description="Basic and acidic residues" evidence="1">
    <location>
        <begin position="85"/>
        <end position="98"/>
    </location>
</feature>
<keyword evidence="3" id="KW-1185">Reference proteome</keyword>
<reference evidence="2 3" key="1">
    <citation type="journal article" date="2021" name="G3 (Bethesda)">
        <title>Improved contiguity of the threespine stickleback genome using long-read sequencing.</title>
        <authorList>
            <person name="Nath S."/>
            <person name="Shaw D.E."/>
            <person name="White M.A."/>
        </authorList>
    </citation>
    <scope>NUCLEOTIDE SEQUENCE [LARGE SCALE GENOMIC DNA]</scope>
    <source>
        <strain evidence="2 3">Lake Benthic</strain>
    </source>
</reference>
<dbReference type="Ensembl" id="ENSGACT00000051718.1">
    <property type="protein sequence ID" value="ENSGACP00000029365.1"/>
    <property type="gene ID" value="ENSGACG00000034680.1"/>
</dbReference>
<dbReference type="Pfam" id="PF15185">
    <property type="entry name" value="BMF"/>
    <property type="match status" value="1"/>
</dbReference>
<evidence type="ECO:0000313" key="3">
    <source>
        <dbReference type="Proteomes" id="UP000007635"/>
    </source>
</evidence>
<dbReference type="PANTHER" id="PTHR32014:SF3">
    <property type="entry name" value="BCL2-MODIFYING FACTOR 2"/>
    <property type="match status" value="1"/>
</dbReference>
<protein>
    <submittedName>
        <fullName evidence="2">Uncharacterized protein</fullName>
    </submittedName>
</protein>
<accession>A0AAQ4NRR6</accession>
<feature type="compositionally biased region" description="Basic and acidic residues" evidence="1">
    <location>
        <begin position="64"/>
        <end position="73"/>
    </location>
</feature>
<reference evidence="2" key="3">
    <citation type="submission" date="2025-09" db="UniProtKB">
        <authorList>
            <consortium name="Ensembl"/>
        </authorList>
    </citation>
    <scope>IDENTIFICATION</scope>
</reference>
<dbReference type="GO" id="GO:0043065">
    <property type="term" value="P:positive regulation of apoptotic process"/>
    <property type="evidence" value="ECO:0007669"/>
    <property type="project" value="TreeGrafter"/>
</dbReference>
<feature type="compositionally biased region" description="Acidic residues" evidence="1">
    <location>
        <begin position="74"/>
        <end position="84"/>
    </location>
</feature>
<name>A0AAQ4NRR6_GASAC</name>
<dbReference type="GO" id="GO:0016459">
    <property type="term" value="C:myosin complex"/>
    <property type="evidence" value="ECO:0007669"/>
    <property type="project" value="TreeGrafter"/>
</dbReference>
<dbReference type="GO" id="GO:0006915">
    <property type="term" value="P:apoptotic process"/>
    <property type="evidence" value="ECO:0007669"/>
    <property type="project" value="InterPro"/>
</dbReference>
<dbReference type="PANTHER" id="PTHR32014">
    <property type="entry name" value="BCL-2-MODIFYING FACTOR"/>
    <property type="match status" value="1"/>
</dbReference>
<dbReference type="AlphaFoldDB" id="A0AAQ4NRR6"/>
<feature type="region of interest" description="Disordered" evidence="1">
    <location>
        <begin position="56"/>
        <end position="103"/>
    </location>
</feature>
<dbReference type="GeneTree" id="ENSGT00940000173326"/>
<evidence type="ECO:0000256" key="1">
    <source>
        <dbReference type="SAM" id="MobiDB-lite"/>
    </source>
</evidence>
<sequence length="166" mass="18634">SKRMLEPLSAISLRLVINVALDTKASLHFFFRDPTTTASFKKLAVLLSGNAGLRSHFPAQFEPTEDRGERRVEGEEEQEEEGRGEEDGRMAERPEEQRAGASVEAQIGRKLREIGDKFQQDHVELVSGSVGRFILQAEVACCCEVDLWFWPSNVKARALIKKANSF</sequence>
<evidence type="ECO:0000313" key="2">
    <source>
        <dbReference type="Ensembl" id="ENSGACP00000029365.1"/>
    </source>
</evidence>
<dbReference type="Proteomes" id="UP000007635">
    <property type="component" value="Chromosome XVIII"/>
</dbReference>
<organism evidence="2 3">
    <name type="scientific">Gasterosteus aculeatus aculeatus</name>
    <name type="common">three-spined stickleback</name>
    <dbReference type="NCBI Taxonomy" id="481459"/>
    <lineage>
        <taxon>Eukaryota</taxon>
        <taxon>Metazoa</taxon>
        <taxon>Chordata</taxon>
        <taxon>Craniata</taxon>
        <taxon>Vertebrata</taxon>
        <taxon>Euteleostomi</taxon>
        <taxon>Actinopterygii</taxon>
        <taxon>Neopterygii</taxon>
        <taxon>Teleostei</taxon>
        <taxon>Neoteleostei</taxon>
        <taxon>Acanthomorphata</taxon>
        <taxon>Eupercaria</taxon>
        <taxon>Perciformes</taxon>
        <taxon>Cottioidei</taxon>
        <taxon>Gasterosteales</taxon>
        <taxon>Gasterosteidae</taxon>
        <taxon>Gasterosteus</taxon>
    </lineage>
</organism>